<reference evidence="3" key="3">
    <citation type="submission" date="2020-12" db="UniProtKB">
        <authorList>
            <consortium name="WormBaseParasite"/>
        </authorList>
    </citation>
    <scope>IDENTIFICATION</scope>
</reference>
<evidence type="ECO:0000313" key="4">
    <source>
        <dbReference type="WormBase" id="SRAE_0000043500"/>
    </source>
</evidence>
<gene>
    <name evidence="1 3 4" type="ORF">SRAE_0000043500</name>
</gene>
<evidence type="ECO:0000313" key="1">
    <source>
        <dbReference type="EMBL" id="CEF61309.1"/>
    </source>
</evidence>
<dbReference type="WBParaSite" id="SRAE_0000043500.1">
    <property type="protein sequence ID" value="SRAE_0000043500.1"/>
    <property type="gene ID" value="WBGene00256179"/>
</dbReference>
<proteinExistence type="predicted"/>
<sequence>MLFYNIVRRTIFNDFSILKQSPLLFNSIINRKCHNNLSKSPEQKPPDTNNKPTVKQLVEIDWITQNMVPNFFKGSLGEFFYHCVDDVSFNDKIYNYNFVGKDNLLIHITKVRSYFRYKSPFNRCDYKGSIIYDNDNFLTILWQISTYNSNWKMYIPHFTAKMKPEERLLEGALELNVTDIDKKEAERLSLLKKKQFTEEEEGEKK</sequence>
<reference evidence="2" key="1">
    <citation type="submission" date="2014-09" db="EMBL/GenBank/DDBJ databases">
        <authorList>
            <person name="Martin A.A."/>
        </authorList>
    </citation>
    <scope>NUCLEOTIDE SEQUENCE</scope>
    <source>
        <strain evidence="2">ED321</strain>
    </source>
</reference>
<reference evidence="1" key="2">
    <citation type="submission" date="2014-09" db="EMBL/GenBank/DDBJ databases">
        <authorList>
            <person name="Aslett A.Martin."/>
        </authorList>
    </citation>
    <scope>NUCLEOTIDE SEQUENCE</scope>
    <source>
        <strain evidence="1">ED321 Heterogonic</strain>
    </source>
</reference>
<evidence type="ECO:0000313" key="3">
    <source>
        <dbReference type="WBParaSite" id="SRAE_0000043500.1"/>
    </source>
</evidence>
<accession>A0A090L1H0</accession>
<dbReference type="AlphaFoldDB" id="A0A090L1H0"/>
<name>A0A090L1H0_STRRB</name>
<dbReference type="RefSeq" id="XP_024500518.1">
    <property type="nucleotide sequence ID" value="XM_024646325.1"/>
</dbReference>
<keyword evidence="2" id="KW-1185">Reference proteome</keyword>
<dbReference type="WormBase" id="SRAE_0000043500">
    <property type="protein sequence ID" value="SRP02639"/>
    <property type="gene ID" value="WBGene00256179"/>
</dbReference>
<dbReference type="CTD" id="36373677"/>
<dbReference type="OrthoDB" id="5809659at2759"/>
<evidence type="ECO:0000313" key="2">
    <source>
        <dbReference type="Proteomes" id="UP000035682"/>
    </source>
</evidence>
<dbReference type="EMBL" id="LN609406">
    <property type="protein sequence ID" value="CEF61309.1"/>
    <property type="molecule type" value="Genomic_DNA"/>
</dbReference>
<organism evidence="1">
    <name type="scientific">Strongyloides ratti</name>
    <name type="common">Parasitic roundworm</name>
    <dbReference type="NCBI Taxonomy" id="34506"/>
    <lineage>
        <taxon>Eukaryota</taxon>
        <taxon>Metazoa</taxon>
        <taxon>Ecdysozoa</taxon>
        <taxon>Nematoda</taxon>
        <taxon>Chromadorea</taxon>
        <taxon>Rhabditida</taxon>
        <taxon>Tylenchina</taxon>
        <taxon>Panagrolaimomorpha</taxon>
        <taxon>Strongyloidoidea</taxon>
        <taxon>Strongyloididae</taxon>
        <taxon>Strongyloides</taxon>
    </lineage>
</organism>
<protein>
    <submittedName>
        <fullName evidence="1 3">Uncharacterized protein</fullName>
    </submittedName>
</protein>
<dbReference type="GeneID" id="36373677"/>
<dbReference type="Proteomes" id="UP000035682">
    <property type="component" value="Unplaced"/>
</dbReference>